<keyword evidence="1" id="KW-0479">Metal-binding</keyword>
<feature type="domain" description="RING-type" evidence="6">
    <location>
        <begin position="132"/>
        <end position="180"/>
    </location>
</feature>
<feature type="compositionally biased region" description="Acidic residues" evidence="5">
    <location>
        <begin position="37"/>
        <end position="64"/>
    </location>
</feature>
<evidence type="ECO:0000313" key="7">
    <source>
        <dbReference type="EMBL" id="CBX98673.1"/>
    </source>
</evidence>
<sequence length="344" mass="38923">MTLVSRWIDMEYADMNETVWGGGVGFELPMVWSAEWEEELEEGEEGEREEEEEEEEVEEGENEELPWSLDPLTVTMSRVNLSTNTSSATQTSDHNSTPSITTAPLRTQPEFYMTGVTRVSSRILIAQVQVNCTICLERLLRDVVRLHACNHMFHTECIIPWFDRSAPRNGDRRGTCPNCRCELYVPDPQPSLLPALRDPQAPEIPWWEDIDGEGDWADEDEEDDDDDDDEAEYETHEHEADESDSPSTDSETRRFDARIRALNASDPARPSYFSNEENPFFADFDYSRISHLFTSASEAGPPSTPLTPLRTGARPGAGRGRETPSTVQRGTRIPRRIPPSTPPS</sequence>
<feature type="compositionally biased region" description="Basic and acidic residues" evidence="5">
    <location>
        <begin position="250"/>
        <end position="259"/>
    </location>
</feature>
<dbReference type="SMART" id="SM00184">
    <property type="entry name" value="RING"/>
    <property type="match status" value="1"/>
</dbReference>
<evidence type="ECO:0000256" key="4">
    <source>
        <dbReference type="PROSITE-ProRule" id="PRU00175"/>
    </source>
</evidence>
<dbReference type="InterPro" id="IPR001841">
    <property type="entry name" value="Znf_RING"/>
</dbReference>
<keyword evidence="2 4" id="KW-0863">Zinc-finger</keyword>
<dbReference type="InParanoid" id="E5A4X5"/>
<dbReference type="Pfam" id="PF13639">
    <property type="entry name" value="zf-RING_2"/>
    <property type="match status" value="1"/>
</dbReference>
<dbReference type="InterPro" id="IPR013083">
    <property type="entry name" value="Znf_RING/FYVE/PHD"/>
</dbReference>
<dbReference type="eggNOG" id="ENOG502RIKG">
    <property type="taxonomic scope" value="Eukaryota"/>
</dbReference>
<feature type="region of interest" description="Disordered" evidence="5">
    <location>
        <begin position="295"/>
        <end position="344"/>
    </location>
</feature>
<evidence type="ECO:0000313" key="8">
    <source>
        <dbReference type="Proteomes" id="UP000002668"/>
    </source>
</evidence>
<feature type="compositionally biased region" description="Acidic residues" evidence="5">
    <location>
        <begin position="206"/>
        <end position="232"/>
    </location>
</feature>
<dbReference type="PROSITE" id="PS50089">
    <property type="entry name" value="ZF_RING_2"/>
    <property type="match status" value="1"/>
</dbReference>
<evidence type="ECO:0000256" key="3">
    <source>
        <dbReference type="ARBA" id="ARBA00022833"/>
    </source>
</evidence>
<dbReference type="PANTHER" id="PTHR45969:SF69">
    <property type="entry name" value="FINGER DOMAIN PROTEIN, PUTATIVE (AFU_ORTHOLOGUE AFUA_3G12190)-RELATED"/>
    <property type="match status" value="1"/>
</dbReference>
<dbReference type="GO" id="GO:0016567">
    <property type="term" value="P:protein ubiquitination"/>
    <property type="evidence" value="ECO:0007669"/>
    <property type="project" value="TreeGrafter"/>
</dbReference>
<feature type="region of interest" description="Disordered" evidence="5">
    <location>
        <begin position="203"/>
        <end position="260"/>
    </location>
</feature>
<keyword evidence="3" id="KW-0862">Zinc</keyword>
<gene>
    <name evidence="7" type="ORF">LEMA_P079120.1</name>
</gene>
<reference evidence="8" key="1">
    <citation type="journal article" date="2011" name="Nat. Commun.">
        <title>Effector diversification within compartments of the Leptosphaeria maculans genome affected by Repeat-Induced Point mutations.</title>
        <authorList>
            <person name="Rouxel T."/>
            <person name="Grandaubert J."/>
            <person name="Hane J.K."/>
            <person name="Hoede C."/>
            <person name="van de Wouw A.P."/>
            <person name="Couloux A."/>
            <person name="Dominguez V."/>
            <person name="Anthouard V."/>
            <person name="Bally P."/>
            <person name="Bourras S."/>
            <person name="Cozijnsen A.J."/>
            <person name="Ciuffetti L.M."/>
            <person name="Degrave A."/>
            <person name="Dilmaghani A."/>
            <person name="Duret L."/>
            <person name="Fudal I."/>
            <person name="Goodwin S.B."/>
            <person name="Gout L."/>
            <person name="Glaser N."/>
            <person name="Linglin J."/>
            <person name="Kema G.H.J."/>
            <person name="Lapalu N."/>
            <person name="Lawrence C.B."/>
            <person name="May K."/>
            <person name="Meyer M."/>
            <person name="Ollivier B."/>
            <person name="Poulain J."/>
            <person name="Schoch C.L."/>
            <person name="Simon A."/>
            <person name="Spatafora J.W."/>
            <person name="Stachowiak A."/>
            <person name="Turgeon B.G."/>
            <person name="Tyler B.M."/>
            <person name="Vincent D."/>
            <person name="Weissenbach J."/>
            <person name="Amselem J."/>
            <person name="Quesneville H."/>
            <person name="Oliver R.P."/>
            <person name="Wincker P."/>
            <person name="Balesdent M.-H."/>
            <person name="Howlett B.J."/>
        </authorList>
    </citation>
    <scope>NUCLEOTIDE SEQUENCE [LARGE SCALE GENOMIC DNA]</scope>
    <source>
        <strain evidence="8">JN3 / isolate v23.1.3 / race Av1-4-5-6-7-8</strain>
    </source>
</reference>
<feature type="region of interest" description="Disordered" evidence="5">
    <location>
        <begin position="37"/>
        <end position="65"/>
    </location>
</feature>
<dbReference type="VEuPathDB" id="FungiDB:LEMA_P079120.1"/>
<dbReference type="STRING" id="985895.E5A4X5"/>
<name>E5A4X5_LEPMJ</name>
<dbReference type="GeneID" id="13282127"/>
<proteinExistence type="predicted"/>
<dbReference type="HOGENOM" id="CLU_806691_0_0_1"/>
<organism evidence="8">
    <name type="scientific">Leptosphaeria maculans (strain JN3 / isolate v23.1.3 / race Av1-4-5-6-7-8)</name>
    <name type="common">Blackleg fungus</name>
    <name type="synonym">Phoma lingam</name>
    <dbReference type="NCBI Taxonomy" id="985895"/>
    <lineage>
        <taxon>Eukaryota</taxon>
        <taxon>Fungi</taxon>
        <taxon>Dikarya</taxon>
        <taxon>Ascomycota</taxon>
        <taxon>Pezizomycotina</taxon>
        <taxon>Dothideomycetes</taxon>
        <taxon>Pleosporomycetidae</taxon>
        <taxon>Pleosporales</taxon>
        <taxon>Pleosporineae</taxon>
        <taxon>Leptosphaeriaceae</taxon>
        <taxon>Plenodomus</taxon>
        <taxon>Plenodomus lingam/Leptosphaeria maculans species complex</taxon>
    </lineage>
</organism>
<dbReference type="SUPFAM" id="SSF57850">
    <property type="entry name" value="RING/U-box"/>
    <property type="match status" value="1"/>
</dbReference>
<evidence type="ECO:0000256" key="1">
    <source>
        <dbReference type="ARBA" id="ARBA00022723"/>
    </source>
</evidence>
<protein>
    <recommendedName>
        <fullName evidence="6">RING-type domain-containing protein</fullName>
    </recommendedName>
</protein>
<dbReference type="Proteomes" id="UP000002668">
    <property type="component" value="Genome"/>
</dbReference>
<dbReference type="PANTHER" id="PTHR45969">
    <property type="entry name" value="RING ZINC FINGER PROTEIN-RELATED"/>
    <property type="match status" value="1"/>
</dbReference>
<dbReference type="GO" id="GO:0061630">
    <property type="term" value="F:ubiquitin protein ligase activity"/>
    <property type="evidence" value="ECO:0007669"/>
    <property type="project" value="TreeGrafter"/>
</dbReference>
<accession>E5A4X5</accession>
<dbReference type="Gene3D" id="3.30.40.10">
    <property type="entry name" value="Zinc/RING finger domain, C3HC4 (zinc finger)"/>
    <property type="match status" value="1"/>
</dbReference>
<evidence type="ECO:0000256" key="5">
    <source>
        <dbReference type="SAM" id="MobiDB-lite"/>
    </source>
</evidence>
<feature type="region of interest" description="Disordered" evidence="5">
    <location>
        <begin position="82"/>
        <end position="103"/>
    </location>
</feature>
<dbReference type="GO" id="GO:0008270">
    <property type="term" value="F:zinc ion binding"/>
    <property type="evidence" value="ECO:0007669"/>
    <property type="project" value="UniProtKB-KW"/>
</dbReference>
<dbReference type="AlphaFoldDB" id="E5A4X5"/>
<keyword evidence="8" id="KW-1185">Reference proteome</keyword>
<dbReference type="EMBL" id="FP929134">
    <property type="protein sequence ID" value="CBX98673.1"/>
    <property type="molecule type" value="Genomic_DNA"/>
</dbReference>
<dbReference type="OrthoDB" id="8062037at2759"/>
<evidence type="ECO:0000259" key="6">
    <source>
        <dbReference type="PROSITE" id="PS50089"/>
    </source>
</evidence>
<evidence type="ECO:0000256" key="2">
    <source>
        <dbReference type="ARBA" id="ARBA00022771"/>
    </source>
</evidence>